<keyword evidence="2" id="KW-0067">ATP-binding</keyword>
<sequence length="174" mass="19367">SNIGTKEIKGGTNFGFSKASSAASYDAMKSLILDRVKDTFNPEFINRLDETIVYNALTKEDVLKIINLQLIDLQENLGLLGLTLTVTRKAKNFLMDKGFNQEYGVRYLNREIQNLLEDPLSELLLGKKFAGTKGVKVDFKNKKLSILPLPGKAIKKNADSKVVKKSTKSADIKQ</sequence>
<reference evidence="4" key="1">
    <citation type="submission" date="2018-05" db="EMBL/GenBank/DDBJ databases">
        <authorList>
            <person name="Lanie J.A."/>
            <person name="Ng W.-L."/>
            <person name="Kazmierczak K.M."/>
            <person name="Andrzejewski T.M."/>
            <person name="Davidsen T.M."/>
            <person name="Wayne K.J."/>
            <person name="Tettelin H."/>
            <person name="Glass J.I."/>
            <person name="Rusch D."/>
            <person name="Podicherti R."/>
            <person name="Tsui H.-C.T."/>
            <person name="Winkler M.E."/>
        </authorList>
    </citation>
    <scope>NUCLEOTIDE SEQUENCE</scope>
</reference>
<organism evidence="4">
    <name type="scientific">marine metagenome</name>
    <dbReference type="NCBI Taxonomy" id="408172"/>
    <lineage>
        <taxon>unclassified sequences</taxon>
        <taxon>metagenomes</taxon>
        <taxon>ecological metagenomes</taxon>
    </lineage>
</organism>
<dbReference type="Gene3D" id="1.10.8.60">
    <property type="match status" value="1"/>
</dbReference>
<keyword evidence="1" id="KW-0547">Nucleotide-binding</keyword>
<dbReference type="PANTHER" id="PTHR11638:SF18">
    <property type="entry name" value="HEAT SHOCK PROTEIN 104"/>
    <property type="match status" value="1"/>
</dbReference>
<dbReference type="SMART" id="SM01086">
    <property type="entry name" value="ClpB_D2-small"/>
    <property type="match status" value="1"/>
</dbReference>
<evidence type="ECO:0000256" key="2">
    <source>
        <dbReference type="ARBA" id="ARBA00022840"/>
    </source>
</evidence>
<evidence type="ECO:0000259" key="3">
    <source>
        <dbReference type="SMART" id="SM01086"/>
    </source>
</evidence>
<dbReference type="Pfam" id="PF10431">
    <property type="entry name" value="ClpB_D2-small"/>
    <property type="match status" value="1"/>
</dbReference>
<protein>
    <recommendedName>
        <fullName evidence="3">Clp ATPase C-terminal domain-containing protein</fullName>
    </recommendedName>
</protein>
<dbReference type="GO" id="GO:0005737">
    <property type="term" value="C:cytoplasm"/>
    <property type="evidence" value="ECO:0007669"/>
    <property type="project" value="TreeGrafter"/>
</dbReference>
<dbReference type="AlphaFoldDB" id="A0A382BJT2"/>
<evidence type="ECO:0000313" key="4">
    <source>
        <dbReference type="EMBL" id="SVB14106.1"/>
    </source>
</evidence>
<dbReference type="GO" id="GO:0016887">
    <property type="term" value="F:ATP hydrolysis activity"/>
    <property type="evidence" value="ECO:0007669"/>
    <property type="project" value="TreeGrafter"/>
</dbReference>
<name>A0A382BJT2_9ZZZZ</name>
<dbReference type="GO" id="GO:0034605">
    <property type="term" value="P:cellular response to heat"/>
    <property type="evidence" value="ECO:0007669"/>
    <property type="project" value="TreeGrafter"/>
</dbReference>
<dbReference type="SUPFAM" id="SSF52540">
    <property type="entry name" value="P-loop containing nucleoside triphosphate hydrolases"/>
    <property type="match status" value="1"/>
</dbReference>
<proteinExistence type="predicted"/>
<dbReference type="InterPro" id="IPR019489">
    <property type="entry name" value="Clp_ATPase_C"/>
</dbReference>
<dbReference type="EMBL" id="UINC01030167">
    <property type="protein sequence ID" value="SVB14106.1"/>
    <property type="molecule type" value="Genomic_DNA"/>
</dbReference>
<dbReference type="PANTHER" id="PTHR11638">
    <property type="entry name" value="ATP-DEPENDENT CLP PROTEASE"/>
    <property type="match status" value="1"/>
</dbReference>
<feature type="domain" description="Clp ATPase C-terminal" evidence="3">
    <location>
        <begin position="57"/>
        <end position="146"/>
    </location>
</feature>
<dbReference type="InterPro" id="IPR050130">
    <property type="entry name" value="ClpA_ClpB"/>
</dbReference>
<evidence type="ECO:0000256" key="1">
    <source>
        <dbReference type="ARBA" id="ARBA00022741"/>
    </source>
</evidence>
<feature type="non-terminal residue" evidence="4">
    <location>
        <position position="1"/>
    </location>
</feature>
<dbReference type="InterPro" id="IPR027417">
    <property type="entry name" value="P-loop_NTPase"/>
</dbReference>
<accession>A0A382BJT2</accession>
<dbReference type="GO" id="GO:0005524">
    <property type="term" value="F:ATP binding"/>
    <property type="evidence" value="ECO:0007669"/>
    <property type="project" value="UniProtKB-KW"/>
</dbReference>
<dbReference type="Gene3D" id="3.40.50.300">
    <property type="entry name" value="P-loop containing nucleotide triphosphate hydrolases"/>
    <property type="match status" value="1"/>
</dbReference>
<gene>
    <name evidence="4" type="ORF">METZ01_LOCUS166960</name>
</gene>